<dbReference type="Gene3D" id="3.40.50.10680">
    <property type="entry name" value="CofD-like domains"/>
    <property type="match status" value="1"/>
</dbReference>
<feature type="compositionally biased region" description="Basic and acidic residues" evidence="3">
    <location>
        <begin position="225"/>
        <end position="241"/>
    </location>
</feature>
<evidence type="ECO:0000313" key="5">
    <source>
        <dbReference type="Proteomes" id="UP000586918"/>
    </source>
</evidence>
<keyword evidence="5" id="KW-1185">Reference proteome</keyword>
<dbReference type="AlphaFoldDB" id="A0A848DDX8"/>
<dbReference type="InterPro" id="IPR002882">
    <property type="entry name" value="CofD"/>
</dbReference>
<comment type="caution">
    <text evidence="4">The sequence shown here is derived from an EMBL/GenBank/DDBJ whole genome shotgun (WGS) entry which is preliminary data.</text>
</comment>
<name>A0A848DDX8_9PSEU</name>
<dbReference type="EMBL" id="JAAXKZ010000009">
    <property type="protein sequence ID" value="NMH90858.1"/>
    <property type="molecule type" value="Genomic_DNA"/>
</dbReference>
<protein>
    <submittedName>
        <fullName evidence="4">2-phospho-L-lactate transferase</fullName>
    </submittedName>
</protein>
<evidence type="ECO:0000256" key="1">
    <source>
        <dbReference type="ARBA" id="ARBA00022679"/>
    </source>
</evidence>
<organism evidence="4 5">
    <name type="scientific">Pseudonocardia bannensis</name>
    <dbReference type="NCBI Taxonomy" id="630973"/>
    <lineage>
        <taxon>Bacteria</taxon>
        <taxon>Bacillati</taxon>
        <taxon>Actinomycetota</taxon>
        <taxon>Actinomycetes</taxon>
        <taxon>Pseudonocardiales</taxon>
        <taxon>Pseudonocardiaceae</taxon>
        <taxon>Pseudonocardia</taxon>
    </lineage>
</organism>
<dbReference type="PANTHER" id="PTHR43007:SF1">
    <property type="entry name" value="2-PHOSPHO-L-LACTATE TRANSFERASE"/>
    <property type="match status" value="1"/>
</dbReference>
<dbReference type="InterPro" id="IPR038136">
    <property type="entry name" value="CofD-like_dom_sf"/>
</dbReference>
<evidence type="ECO:0000313" key="4">
    <source>
        <dbReference type="EMBL" id="NMH90858.1"/>
    </source>
</evidence>
<keyword evidence="1 4" id="KW-0808">Transferase</keyword>
<dbReference type="Pfam" id="PF01933">
    <property type="entry name" value="CofD"/>
    <property type="match status" value="1"/>
</dbReference>
<sequence>MRVVGLGGGLGASRLRRAPAAVVEEPSLTLVVNTAGDLWIHGVRVCPGLDTTLYALSGRQDADRGWGVRGESRRCTTALRGLGEDVWSDLGDLDLSTHLRRTGLLRAGARPTSVTAAPAAAMGVTARVLPMTEAEVATRVTTDDGVDLHCEEFLVRHHAAVPVRGVRYERSAGTGAPGARRDRRRRRGRARAEQPDREPGPDPGTARRPRCSARGGRPHGGGPPDRVRGPDHRPGERKRADSRAALLAAAGLPATASGVAGLYAGLCERFVLDTADAAEAGDVAAHGPTPILAPTLLHGGAPPATLVDTVLGVPT</sequence>
<gene>
    <name evidence="4" type="ORF">HF519_04510</name>
</gene>
<dbReference type="Proteomes" id="UP000586918">
    <property type="component" value="Unassembled WGS sequence"/>
</dbReference>
<feature type="compositionally biased region" description="Basic and acidic residues" evidence="3">
    <location>
        <begin position="190"/>
        <end position="200"/>
    </location>
</feature>
<dbReference type="Gene3D" id="1.10.8.240">
    <property type="entry name" value="CofD-like domain"/>
    <property type="match status" value="1"/>
</dbReference>
<evidence type="ECO:0000256" key="3">
    <source>
        <dbReference type="SAM" id="MobiDB-lite"/>
    </source>
</evidence>
<dbReference type="InterPro" id="IPR010115">
    <property type="entry name" value="FbiA/CofD"/>
</dbReference>
<accession>A0A848DDX8</accession>
<proteinExistence type="predicted"/>
<dbReference type="GO" id="GO:0043743">
    <property type="term" value="F:LPPG:FO 2-phospho-L-lactate transferase activity"/>
    <property type="evidence" value="ECO:0007669"/>
    <property type="project" value="InterPro"/>
</dbReference>
<dbReference type="SUPFAM" id="SSF142338">
    <property type="entry name" value="CofD-like"/>
    <property type="match status" value="1"/>
</dbReference>
<keyword evidence="2" id="KW-0460">Magnesium</keyword>
<dbReference type="PANTHER" id="PTHR43007">
    <property type="entry name" value="2-PHOSPHO-L-LACTATE TRANSFERASE"/>
    <property type="match status" value="1"/>
</dbReference>
<evidence type="ECO:0000256" key="2">
    <source>
        <dbReference type="ARBA" id="ARBA00022842"/>
    </source>
</evidence>
<feature type="region of interest" description="Disordered" evidence="3">
    <location>
        <begin position="166"/>
        <end position="241"/>
    </location>
</feature>
<reference evidence="4 5" key="1">
    <citation type="submission" date="2020-04" db="EMBL/GenBank/DDBJ databases">
        <authorList>
            <person name="Klaysubun C."/>
            <person name="Duangmal K."/>
            <person name="Lipun K."/>
        </authorList>
    </citation>
    <scope>NUCLEOTIDE SEQUENCE [LARGE SCALE GENOMIC DNA]</scope>
    <source>
        <strain evidence="4 5">DSM 45300</strain>
    </source>
</reference>
<dbReference type="GO" id="GO:0000287">
    <property type="term" value="F:magnesium ion binding"/>
    <property type="evidence" value="ECO:0007669"/>
    <property type="project" value="InterPro"/>
</dbReference>